<keyword evidence="4" id="KW-1185">Reference proteome</keyword>
<feature type="compositionally biased region" description="Basic residues" evidence="1">
    <location>
        <begin position="75"/>
        <end position="85"/>
    </location>
</feature>
<accession>A0A4S8KLH3</accession>
<feature type="compositionally biased region" description="Polar residues" evidence="1">
    <location>
        <begin position="252"/>
        <end position="265"/>
    </location>
</feature>
<dbReference type="Pfam" id="PF20149">
    <property type="entry name" value="DUF6532"/>
    <property type="match status" value="1"/>
</dbReference>
<dbReference type="EMBL" id="ML180955">
    <property type="protein sequence ID" value="THU76370.1"/>
    <property type="molecule type" value="Genomic_DNA"/>
</dbReference>
<name>A0A4S8KLH3_DENBC</name>
<gene>
    <name evidence="3" type="ORF">K435DRAFT_879301</name>
</gene>
<feature type="compositionally biased region" description="Acidic residues" evidence="1">
    <location>
        <begin position="145"/>
        <end position="163"/>
    </location>
</feature>
<evidence type="ECO:0000256" key="1">
    <source>
        <dbReference type="SAM" id="MobiDB-lite"/>
    </source>
</evidence>
<dbReference type="InterPro" id="IPR045341">
    <property type="entry name" value="DUF6532"/>
</dbReference>
<proteinExistence type="predicted"/>
<feature type="compositionally biased region" description="Basic and acidic residues" evidence="1">
    <location>
        <begin position="34"/>
        <end position="65"/>
    </location>
</feature>
<feature type="domain" description="DUF6532" evidence="2">
    <location>
        <begin position="329"/>
        <end position="531"/>
    </location>
</feature>
<feature type="region of interest" description="Disordered" evidence="1">
    <location>
        <begin position="234"/>
        <end position="291"/>
    </location>
</feature>
<evidence type="ECO:0000313" key="3">
    <source>
        <dbReference type="EMBL" id="THU76370.1"/>
    </source>
</evidence>
<feature type="compositionally biased region" description="Polar residues" evidence="1">
    <location>
        <begin position="7"/>
        <end position="16"/>
    </location>
</feature>
<evidence type="ECO:0000259" key="2">
    <source>
        <dbReference type="Pfam" id="PF20149"/>
    </source>
</evidence>
<protein>
    <recommendedName>
        <fullName evidence="2">DUF6532 domain-containing protein</fullName>
    </recommendedName>
</protein>
<reference evidence="3 4" key="1">
    <citation type="journal article" date="2019" name="Nat. Ecol. Evol.">
        <title>Megaphylogeny resolves global patterns of mushroom evolution.</title>
        <authorList>
            <person name="Varga T."/>
            <person name="Krizsan K."/>
            <person name="Foldi C."/>
            <person name="Dima B."/>
            <person name="Sanchez-Garcia M."/>
            <person name="Sanchez-Ramirez S."/>
            <person name="Szollosi G.J."/>
            <person name="Szarkandi J.G."/>
            <person name="Papp V."/>
            <person name="Albert L."/>
            <person name="Andreopoulos W."/>
            <person name="Angelini C."/>
            <person name="Antonin V."/>
            <person name="Barry K.W."/>
            <person name="Bougher N.L."/>
            <person name="Buchanan P."/>
            <person name="Buyck B."/>
            <person name="Bense V."/>
            <person name="Catcheside P."/>
            <person name="Chovatia M."/>
            <person name="Cooper J."/>
            <person name="Damon W."/>
            <person name="Desjardin D."/>
            <person name="Finy P."/>
            <person name="Geml J."/>
            <person name="Haridas S."/>
            <person name="Hughes K."/>
            <person name="Justo A."/>
            <person name="Karasinski D."/>
            <person name="Kautmanova I."/>
            <person name="Kiss B."/>
            <person name="Kocsube S."/>
            <person name="Kotiranta H."/>
            <person name="LaButti K.M."/>
            <person name="Lechner B.E."/>
            <person name="Liimatainen K."/>
            <person name="Lipzen A."/>
            <person name="Lukacs Z."/>
            <person name="Mihaltcheva S."/>
            <person name="Morgado L.N."/>
            <person name="Niskanen T."/>
            <person name="Noordeloos M.E."/>
            <person name="Ohm R.A."/>
            <person name="Ortiz-Santana B."/>
            <person name="Ovrebo C."/>
            <person name="Racz N."/>
            <person name="Riley R."/>
            <person name="Savchenko A."/>
            <person name="Shiryaev A."/>
            <person name="Soop K."/>
            <person name="Spirin V."/>
            <person name="Szebenyi C."/>
            <person name="Tomsovsky M."/>
            <person name="Tulloss R.E."/>
            <person name="Uehling J."/>
            <person name="Grigoriev I.V."/>
            <person name="Vagvolgyi C."/>
            <person name="Papp T."/>
            <person name="Martin F.M."/>
            <person name="Miettinen O."/>
            <person name="Hibbett D.S."/>
            <person name="Nagy L.G."/>
        </authorList>
    </citation>
    <scope>NUCLEOTIDE SEQUENCE [LARGE SCALE GENOMIC DNA]</scope>
    <source>
        <strain evidence="3 4">CBS 962.96</strain>
    </source>
</reference>
<sequence length="581" mass="64519">MQHKTSLRTTTISMKTLNDILLNKSNQGTNTSRRVPEPDTTQRESSKRLREKRKASEKGDGDTTSEKNAAPMPSKKARTTLKGKKSTAAPQAAPKVTTRRSSARMTQSVASVVPEIPAQAQGFDDAEEEGHDDPYDPDGDRDSEGEHDEGDFVDEDELEDELAEVVNDKMAKSKRSTTAKHGGEGAHDFILPAMDSLDMHSDASSLFDVPLDDEDEEEDVDNNNHPMVQVNAQQVTSRGRDAKYEAERPRITPTSGSGTTLQQKRPVSKPESVESANVASNVDARDPNSGWDVSTHMVYPSGQRQISKRQQPQALQDVMDEAIVLNIGLFLFSNTFPQANEQLEMAVLSLNTACTNKKQPQILYRIERDKNYRKHLSNYVVGRAGHMRSQVKEAASSIVPGMYDIVRLSEERRTQVVKGLMDRLTYVFPLSDAHDPSSWASNRPYHHPAIIAVLKKAFFDTSKAVGKRYLTTYTSTSKKSSAPELPMPMVALTGVAIFASLKEWSTGTQIEAPFSGTEMSEEYENHLQLFKEKIIRADDSGREKYHTLMSFLYREVVGTRGSSVRANAQSLPDIDFDGMDG</sequence>
<dbReference type="AlphaFoldDB" id="A0A4S8KLH3"/>
<feature type="compositionally biased region" description="Basic and acidic residues" evidence="1">
    <location>
        <begin position="132"/>
        <end position="144"/>
    </location>
</feature>
<dbReference type="OrthoDB" id="3225557at2759"/>
<feature type="compositionally biased region" description="Polar residues" evidence="1">
    <location>
        <begin position="23"/>
        <end position="33"/>
    </location>
</feature>
<dbReference type="Proteomes" id="UP000297245">
    <property type="component" value="Unassembled WGS sequence"/>
</dbReference>
<evidence type="ECO:0000313" key="4">
    <source>
        <dbReference type="Proteomes" id="UP000297245"/>
    </source>
</evidence>
<organism evidence="3 4">
    <name type="scientific">Dendrothele bispora (strain CBS 962.96)</name>
    <dbReference type="NCBI Taxonomy" id="1314807"/>
    <lineage>
        <taxon>Eukaryota</taxon>
        <taxon>Fungi</taxon>
        <taxon>Dikarya</taxon>
        <taxon>Basidiomycota</taxon>
        <taxon>Agaricomycotina</taxon>
        <taxon>Agaricomycetes</taxon>
        <taxon>Agaricomycetidae</taxon>
        <taxon>Agaricales</taxon>
        <taxon>Agaricales incertae sedis</taxon>
        <taxon>Dendrothele</taxon>
    </lineage>
</organism>
<feature type="region of interest" description="Disordered" evidence="1">
    <location>
        <begin position="1"/>
        <end position="187"/>
    </location>
</feature>
<feature type="compositionally biased region" description="Basic and acidic residues" evidence="1">
    <location>
        <begin position="238"/>
        <end position="250"/>
    </location>
</feature>